<sequence>MVRPLEVSCSKKDILEFDYFRNSFLCCICVYIQYSVLDIYPSSVWKIYFFSEQQKKYEFGKAEFVFGRSKYVNNGDIYDNIGGD</sequence>
<proteinExistence type="predicted"/>
<reference evidence="1" key="1">
    <citation type="submission" date="2015-07" db="EMBL/GenBank/DDBJ databases">
        <title>MeaNS - Measles Nucleotide Surveillance Program.</title>
        <authorList>
            <person name="Tran T."/>
            <person name="Druce J."/>
        </authorList>
    </citation>
    <scope>NUCLEOTIDE SEQUENCE</scope>
    <source>
        <strain evidence="1">UCB-OBI-ISO-001</strain>
        <tissue evidence="1">Gonad</tissue>
    </source>
</reference>
<accession>A0A0L8GVU5</accession>
<protein>
    <submittedName>
        <fullName evidence="1">Uncharacterized protein</fullName>
    </submittedName>
</protein>
<name>A0A0L8GVU5_OCTBM</name>
<dbReference type="EMBL" id="KQ420138">
    <property type="protein sequence ID" value="KOF81161.1"/>
    <property type="molecule type" value="Genomic_DNA"/>
</dbReference>
<organism evidence="1">
    <name type="scientific">Octopus bimaculoides</name>
    <name type="common">California two-spotted octopus</name>
    <dbReference type="NCBI Taxonomy" id="37653"/>
    <lineage>
        <taxon>Eukaryota</taxon>
        <taxon>Metazoa</taxon>
        <taxon>Spiralia</taxon>
        <taxon>Lophotrochozoa</taxon>
        <taxon>Mollusca</taxon>
        <taxon>Cephalopoda</taxon>
        <taxon>Coleoidea</taxon>
        <taxon>Octopodiformes</taxon>
        <taxon>Octopoda</taxon>
        <taxon>Incirrata</taxon>
        <taxon>Octopodidae</taxon>
        <taxon>Octopus</taxon>
    </lineage>
</organism>
<gene>
    <name evidence="1" type="ORF">OCBIM_22026896mg</name>
</gene>
<evidence type="ECO:0000313" key="1">
    <source>
        <dbReference type="EMBL" id="KOF81161.1"/>
    </source>
</evidence>
<dbReference type="AlphaFoldDB" id="A0A0L8GVU5"/>